<protein>
    <submittedName>
        <fullName evidence="2">Putative ovule protein</fullName>
    </submittedName>
</protein>
<evidence type="ECO:0000256" key="1">
    <source>
        <dbReference type="SAM" id="MobiDB-lite"/>
    </source>
</evidence>
<organism evidence="2">
    <name type="scientific">Solanum chacoense</name>
    <name type="common">Chaco potato</name>
    <dbReference type="NCBI Taxonomy" id="4108"/>
    <lineage>
        <taxon>Eukaryota</taxon>
        <taxon>Viridiplantae</taxon>
        <taxon>Streptophyta</taxon>
        <taxon>Embryophyta</taxon>
        <taxon>Tracheophyta</taxon>
        <taxon>Spermatophyta</taxon>
        <taxon>Magnoliopsida</taxon>
        <taxon>eudicotyledons</taxon>
        <taxon>Gunneridae</taxon>
        <taxon>Pentapetalae</taxon>
        <taxon>asterids</taxon>
        <taxon>lamiids</taxon>
        <taxon>Solanales</taxon>
        <taxon>Solanaceae</taxon>
        <taxon>Solanoideae</taxon>
        <taxon>Solaneae</taxon>
        <taxon>Solanum</taxon>
    </lineage>
</organism>
<proteinExistence type="predicted"/>
<sequence length="67" mass="7548">MFPSARKELRYSNNPIVLLDYRTSLYFIQHMYFQARHDQDVQAAATKGGKNDKQGQNGGKGGNNTTV</sequence>
<name>A0A0V0I614_SOLCH</name>
<feature type="region of interest" description="Disordered" evidence="1">
    <location>
        <begin position="42"/>
        <end position="67"/>
    </location>
</feature>
<reference evidence="2" key="1">
    <citation type="submission" date="2015-12" db="EMBL/GenBank/DDBJ databases">
        <title>Gene expression during late stages of embryo sac development: a critical building block for successful pollen-pistil interactions.</title>
        <authorList>
            <person name="Liu Y."/>
            <person name="Joly V."/>
            <person name="Sabar M."/>
            <person name="Matton D.P."/>
        </authorList>
    </citation>
    <scope>NUCLEOTIDE SEQUENCE</scope>
</reference>
<dbReference type="AlphaFoldDB" id="A0A0V0I614"/>
<dbReference type="EMBL" id="GEDG01010578">
    <property type="protein sequence ID" value="JAP27999.1"/>
    <property type="molecule type" value="Transcribed_RNA"/>
</dbReference>
<feature type="compositionally biased region" description="Gly residues" evidence="1">
    <location>
        <begin position="56"/>
        <end position="67"/>
    </location>
</feature>
<evidence type="ECO:0000313" key="2">
    <source>
        <dbReference type="EMBL" id="JAP27999.1"/>
    </source>
</evidence>
<accession>A0A0V0I614</accession>